<dbReference type="HOGENOM" id="CLU_1812116_0_0_9"/>
<dbReference type="AlphaFoldDB" id="V6M5J5"/>
<evidence type="ECO:0000313" key="2">
    <source>
        <dbReference type="Proteomes" id="UP000017973"/>
    </source>
</evidence>
<sequence>MRRTPQWQGKQFAVRIDLDDSIIADAVCKHPLCLKDPPVEQLDINMFRFSNNVLAGQDVPFWMKKEAGTKASLSRHRGLFFRDHTAEKGIHVFRWGSVFGDDGDDSLLYLFDNRHEKIEGMQTAAAHRVFYTCIVGPLFTLQ</sequence>
<name>V6M5J5_9BACL</name>
<gene>
    <name evidence="1" type="ORF">T458_19780</name>
</gene>
<keyword evidence="2" id="KW-1185">Reference proteome</keyword>
<protein>
    <submittedName>
        <fullName evidence="1">Uncharacterized protein</fullName>
    </submittedName>
</protein>
<comment type="caution">
    <text evidence="1">The sequence shown here is derived from an EMBL/GenBank/DDBJ whole genome shotgun (WGS) entry which is preliminary data.</text>
</comment>
<reference evidence="1 2" key="1">
    <citation type="journal article" date="2014" name="Genome Announc.">
        <title>Draft Genome Sequence of Brevibacillus panacihumi Strain W25, a Halotolerant Hydrocarbon-Degrading Bacterium.</title>
        <authorList>
            <person name="Wang X."/>
            <person name="Jin D."/>
            <person name="Zhou L."/>
            <person name="Wu L."/>
            <person name="An W."/>
            <person name="Chen Y."/>
            <person name="Zhao L."/>
        </authorList>
    </citation>
    <scope>NUCLEOTIDE SEQUENCE [LARGE SCALE GENOMIC DNA]</scope>
    <source>
        <strain evidence="1 2">W25</strain>
    </source>
</reference>
<dbReference type="Proteomes" id="UP000017973">
    <property type="component" value="Unassembled WGS sequence"/>
</dbReference>
<dbReference type="STRING" id="1408254.T458_19780"/>
<evidence type="ECO:0000313" key="1">
    <source>
        <dbReference type="EMBL" id="EST53876.1"/>
    </source>
</evidence>
<organism evidence="1 2">
    <name type="scientific">Brevibacillus panacihumi W25</name>
    <dbReference type="NCBI Taxonomy" id="1408254"/>
    <lineage>
        <taxon>Bacteria</taxon>
        <taxon>Bacillati</taxon>
        <taxon>Bacillota</taxon>
        <taxon>Bacilli</taxon>
        <taxon>Bacillales</taxon>
        <taxon>Paenibacillaceae</taxon>
        <taxon>Brevibacillus</taxon>
    </lineage>
</organism>
<accession>V6M5J5</accession>
<proteinExistence type="predicted"/>
<dbReference type="EMBL" id="AYJU01000017">
    <property type="protein sequence ID" value="EST53876.1"/>
    <property type="molecule type" value="Genomic_DNA"/>
</dbReference>